<evidence type="ECO:0000259" key="9">
    <source>
        <dbReference type="Pfam" id="PF07810"/>
    </source>
</evidence>
<dbReference type="GO" id="GO:0005886">
    <property type="term" value="C:plasma membrane"/>
    <property type="evidence" value="ECO:0007669"/>
    <property type="project" value="InterPro"/>
</dbReference>
<evidence type="ECO:0000256" key="6">
    <source>
        <dbReference type="SAM" id="Coils"/>
    </source>
</evidence>
<dbReference type="AlphaFoldDB" id="A0A8S1BWB2"/>
<comment type="subcellular location">
    <subcellularLocation>
        <location evidence="1">Membrane</location>
        <topology evidence="1">Multi-pass membrane protein</topology>
    </subcellularLocation>
</comment>
<keyword evidence="4 8" id="KW-1133">Transmembrane helix</keyword>
<name>A0A8S1BWB2_9INSE</name>
<gene>
    <name evidence="10" type="ORF">CLODIP_2_CD06905</name>
</gene>
<accession>A0A8S1BWB2</accession>
<feature type="transmembrane region" description="Helical" evidence="8">
    <location>
        <begin position="685"/>
        <end position="706"/>
    </location>
</feature>
<dbReference type="EMBL" id="CADEPI010000014">
    <property type="protein sequence ID" value="CAB3363986.1"/>
    <property type="molecule type" value="Genomic_DNA"/>
</dbReference>
<feature type="transmembrane region" description="Helical" evidence="8">
    <location>
        <begin position="260"/>
        <end position="281"/>
    </location>
</feature>
<dbReference type="Proteomes" id="UP000494165">
    <property type="component" value="Unassembled WGS sequence"/>
</dbReference>
<feature type="compositionally biased region" description="Acidic residues" evidence="7">
    <location>
        <begin position="16"/>
        <end position="25"/>
    </location>
</feature>
<evidence type="ECO:0000256" key="2">
    <source>
        <dbReference type="ARBA" id="ARBA00006510"/>
    </source>
</evidence>
<feature type="domain" description="TMC" evidence="9">
    <location>
        <begin position="577"/>
        <end position="683"/>
    </location>
</feature>
<dbReference type="InterPro" id="IPR038900">
    <property type="entry name" value="TMC"/>
</dbReference>
<dbReference type="PANTHER" id="PTHR23302">
    <property type="entry name" value="TRANSMEMBRANE CHANNEL-RELATED"/>
    <property type="match status" value="1"/>
</dbReference>
<dbReference type="PANTHER" id="PTHR23302:SF43">
    <property type="entry name" value="TMC DOMAIN-CONTAINING PROTEIN"/>
    <property type="match status" value="1"/>
</dbReference>
<keyword evidence="11" id="KW-1185">Reference proteome</keyword>
<keyword evidence="3 8" id="KW-0812">Transmembrane</keyword>
<feature type="transmembrane region" description="Helical" evidence="8">
    <location>
        <begin position="493"/>
        <end position="516"/>
    </location>
</feature>
<feature type="transmembrane region" description="Helical" evidence="8">
    <location>
        <begin position="452"/>
        <end position="473"/>
    </location>
</feature>
<evidence type="ECO:0000256" key="7">
    <source>
        <dbReference type="SAM" id="MobiDB-lite"/>
    </source>
</evidence>
<reference evidence="10 11" key="1">
    <citation type="submission" date="2020-04" db="EMBL/GenBank/DDBJ databases">
        <authorList>
            <person name="Alioto T."/>
            <person name="Alioto T."/>
            <person name="Gomez Garrido J."/>
        </authorList>
    </citation>
    <scope>NUCLEOTIDE SEQUENCE [LARGE SCALE GENOMIC DNA]</scope>
</reference>
<feature type="region of interest" description="Disordered" evidence="7">
    <location>
        <begin position="1"/>
        <end position="27"/>
    </location>
</feature>
<evidence type="ECO:0000256" key="1">
    <source>
        <dbReference type="ARBA" id="ARBA00004141"/>
    </source>
</evidence>
<protein>
    <recommendedName>
        <fullName evidence="9">TMC domain-containing protein</fullName>
    </recommendedName>
</protein>
<dbReference type="OrthoDB" id="1936208at2759"/>
<proteinExistence type="inferred from homology"/>
<evidence type="ECO:0000256" key="8">
    <source>
        <dbReference type="SAM" id="Phobius"/>
    </source>
</evidence>
<evidence type="ECO:0000313" key="11">
    <source>
        <dbReference type="Proteomes" id="UP000494165"/>
    </source>
</evidence>
<dbReference type="InterPro" id="IPR012496">
    <property type="entry name" value="TMC_dom"/>
</dbReference>
<keyword evidence="5 8" id="KW-0472">Membrane</keyword>
<evidence type="ECO:0000256" key="5">
    <source>
        <dbReference type="ARBA" id="ARBA00023136"/>
    </source>
</evidence>
<feature type="transmembrane region" description="Helical" evidence="8">
    <location>
        <begin position="528"/>
        <end position="551"/>
    </location>
</feature>
<feature type="transmembrane region" description="Helical" evidence="8">
    <location>
        <begin position="355"/>
        <end position="376"/>
    </location>
</feature>
<organism evidence="10 11">
    <name type="scientific">Cloeon dipterum</name>
    <dbReference type="NCBI Taxonomy" id="197152"/>
    <lineage>
        <taxon>Eukaryota</taxon>
        <taxon>Metazoa</taxon>
        <taxon>Ecdysozoa</taxon>
        <taxon>Arthropoda</taxon>
        <taxon>Hexapoda</taxon>
        <taxon>Insecta</taxon>
        <taxon>Pterygota</taxon>
        <taxon>Palaeoptera</taxon>
        <taxon>Ephemeroptera</taxon>
        <taxon>Pisciforma</taxon>
        <taxon>Baetidae</taxon>
        <taxon>Cloeon</taxon>
    </lineage>
</organism>
<feature type="transmembrane region" description="Helical" evidence="8">
    <location>
        <begin position="639"/>
        <end position="664"/>
    </location>
</feature>
<feature type="transmembrane region" description="Helical" evidence="8">
    <location>
        <begin position="749"/>
        <end position="770"/>
    </location>
</feature>
<sequence>MNEERRRGSQDASISDIEEENETEDTEHIPMNDCELGLPPPIIVTDNGGVCSKLDDAVPNNNHPVARRRPRPNHLHINITNCTSSDLSSHESLPSHKVAAMTPISLSPSWAKPHRLIRARKASLCSTPGYVTFRNPTNRISSSTYAEELIHAIENDESLMADSPASEQMRLQTVRGMAEAMELRRNVKEKICYNIGMRSQNSPSDPTKWFKYRLKKSFRKVNCGTRELLGHFELWGSTIKSIEGRFGTGVATYFRFLRSLFLINLCVFIMSFSFLVFPQLLDRFYHWNNTTISANSSVLVLEPKTYPYEEINSTFYIVDLVTGGGWLADTELFYGKYNSHSVHINEGEYYSIPDAYFFTTAACYLFTVIVLSIKVAKSYRKNFIEMQGGFTNVYAQRIFCGWDFGITNSEAAELRKQTLYNELRELLDEENNAERSGAKTLMQRLTLMACRVGVTILVGSLLIGSGVLVWFLLARQKMLVNEDVGTLEGRQQASMVMSLVVTGVMLILPMIFSRLCAIEQYSNPRNSVFITLLRTFGLEVAIVGVLLAYWQKSSKEVQVHSFNVLLVMWFNLNVPQCWETSLGQETYRLILVDFFIALIGTSFAEFIRSIVYQYVWKGIGAPEFDIARNTLNLIYNQTLFWVGFYYSPLLSAVIVVKLFITFYVKQACVLHNCKPPSRSWRAAQIQTVFLALTFLAIIGVLFTLGYTMTRVPASKGCGPFREIEHAYLIIKHKLNNIDKNSNWYTIGEWMFKPGVVAGYIIALCVGVYYMRAVAHARGAMVELLRNMLVLEAEDKIFLQKNIREAKSGRKYRNMCNAGRHYRF</sequence>
<keyword evidence="6" id="KW-0175">Coiled coil</keyword>
<feature type="transmembrane region" description="Helical" evidence="8">
    <location>
        <begin position="586"/>
        <end position="607"/>
    </location>
</feature>
<evidence type="ECO:0000256" key="4">
    <source>
        <dbReference type="ARBA" id="ARBA00022989"/>
    </source>
</evidence>
<dbReference type="GO" id="GO:0008381">
    <property type="term" value="F:mechanosensitive monoatomic ion channel activity"/>
    <property type="evidence" value="ECO:0007669"/>
    <property type="project" value="TreeGrafter"/>
</dbReference>
<dbReference type="Pfam" id="PF07810">
    <property type="entry name" value="TMC"/>
    <property type="match status" value="1"/>
</dbReference>
<evidence type="ECO:0000313" key="10">
    <source>
        <dbReference type="EMBL" id="CAB3363986.1"/>
    </source>
</evidence>
<feature type="coiled-coil region" evidence="6">
    <location>
        <begin position="409"/>
        <end position="436"/>
    </location>
</feature>
<comment type="caution">
    <text evidence="10">The sequence shown here is derived from an EMBL/GenBank/DDBJ whole genome shotgun (WGS) entry which is preliminary data.</text>
</comment>
<evidence type="ECO:0000256" key="3">
    <source>
        <dbReference type="ARBA" id="ARBA00022692"/>
    </source>
</evidence>
<comment type="similarity">
    <text evidence="2">Belongs to the TMC family.</text>
</comment>